<accession>A0A9W9VHD2</accession>
<evidence type="ECO:0000313" key="3">
    <source>
        <dbReference type="Proteomes" id="UP001147747"/>
    </source>
</evidence>
<feature type="compositionally biased region" description="Acidic residues" evidence="1">
    <location>
        <begin position="14"/>
        <end position="23"/>
    </location>
</feature>
<dbReference type="AlphaFoldDB" id="A0A9W9VHD2"/>
<dbReference type="Proteomes" id="UP001147747">
    <property type="component" value="Unassembled WGS sequence"/>
</dbReference>
<evidence type="ECO:0000256" key="1">
    <source>
        <dbReference type="SAM" id="MobiDB-lite"/>
    </source>
</evidence>
<dbReference type="OrthoDB" id="10470068at2759"/>
<gene>
    <name evidence="2" type="ORF">N7509_012629</name>
</gene>
<dbReference type="RefSeq" id="XP_056483296.1">
    <property type="nucleotide sequence ID" value="XM_056637266.1"/>
</dbReference>
<reference evidence="2" key="2">
    <citation type="journal article" date="2023" name="IMA Fungus">
        <title>Comparative genomic study of the Penicillium genus elucidates a diverse pangenome and 15 lateral gene transfer events.</title>
        <authorList>
            <person name="Petersen C."/>
            <person name="Sorensen T."/>
            <person name="Nielsen M.R."/>
            <person name="Sondergaard T.E."/>
            <person name="Sorensen J.L."/>
            <person name="Fitzpatrick D.A."/>
            <person name="Frisvad J.C."/>
            <person name="Nielsen K.L."/>
        </authorList>
    </citation>
    <scope>NUCLEOTIDE SEQUENCE</scope>
    <source>
        <strain evidence="2">IBT 29677</strain>
    </source>
</reference>
<evidence type="ECO:0000313" key="2">
    <source>
        <dbReference type="EMBL" id="KAJ5379510.1"/>
    </source>
</evidence>
<dbReference type="EMBL" id="JAPZBU010000011">
    <property type="protein sequence ID" value="KAJ5379510.1"/>
    <property type="molecule type" value="Genomic_DNA"/>
</dbReference>
<keyword evidence="3" id="KW-1185">Reference proteome</keyword>
<organism evidence="2 3">
    <name type="scientific">Penicillium cosmopolitanum</name>
    <dbReference type="NCBI Taxonomy" id="1131564"/>
    <lineage>
        <taxon>Eukaryota</taxon>
        <taxon>Fungi</taxon>
        <taxon>Dikarya</taxon>
        <taxon>Ascomycota</taxon>
        <taxon>Pezizomycotina</taxon>
        <taxon>Eurotiomycetes</taxon>
        <taxon>Eurotiomycetidae</taxon>
        <taxon>Eurotiales</taxon>
        <taxon>Aspergillaceae</taxon>
        <taxon>Penicillium</taxon>
    </lineage>
</organism>
<reference evidence="2" key="1">
    <citation type="submission" date="2022-12" db="EMBL/GenBank/DDBJ databases">
        <authorList>
            <person name="Petersen C."/>
        </authorList>
    </citation>
    <scope>NUCLEOTIDE SEQUENCE</scope>
    <source>
        <strain evidence="2">IBT 29677</strain>
    </source>
</reference>
<dbReference type="GeneID" id="81376246"/>
<sequence length="192" mass="21833">MDGMDEVTWHDDPEEHDNDDDEAENLHSIIEDVNNREVDPEEIKTEISVMRQRLERDVSASEAFEVEVVVDRQQQDNSNEVIHGNIQELTDAVNRLLEVIQAQPEGPLGISARNWQRVKYLAAGGLAVYAFTSDTFQIISFLQAAATGSVFLQTIEALYDTDDPATKNRQAIIKWVNQDEDSFWKSWVSLIL</sequence>
<comment type="caution">
    <text evidence="2">The sequence shown here is derived from an EMBL/GenBank/DDBJ whole genome shotgun (WGS) entry which is preliminary data.</text>
</comment>
<feature type="region of interest" description="Disordered" evidence="1">
    <location>
        <begin position="1"/>
        <end position="24"/>
    </location>
</feature>
<protein>
    <submittedName>
        <fullName evidence="2">Uncharacterized protein</fullName>
    </submittedName>
</protein>
<name>A0A9W9VHD2_9EURO</name>
<proteinExistence type="predicted"/>